<dbReference type="PANTHER" id="PTHR48100:SF1">
    <property type="entry name" value="HISTIDINE PHOSPHATASE FAMILY PROTEIN-RELATED"/>
    <property type="match status" value="1"/>
</dbReference>
<dbReference type="SUPFAM" id="SSF53254">
    <property type="entry name" value="Phosphoglycerate mutase-like"/>
    <property type="match status" value="1"/>
</dbReference>
<dbReference type="InterPro" id="IPR029033">
    <property type="entry name" value="His_PPase_superfam"/>
</dbReference>
<dbReference type="AlphaFoldDB" id="A0A319CSX3"/>
<dbReference type="PANTHER" id="PTHR48100">
    <property type="entry name" value="BROAD-SPECIFICITY PHOSPHATASE YOR283W-RELATED"/>
    <property type="match status" value="1"/>
</dbReference>
<accession>A0A319CSX3</accession>
<dbReference type="VEuPathDB" id="FungiDB:BO71DRAFT_393152"/>
<dbReference type="GO" id="GO:0005737">
    <property type="term" value="C:cytoplasm"/>
    <property type="evidence" value="ECO:0007669"/>
    <property type="project" value="TreeGrafter"/>
</dbReference>
<evidence type="ECO:0000313" key="2">
    <source>
        <dbReference type="Proteomes" id="UP000247810"/>
    </source>
</evidence>
<dbReference type="OrthoDB" id="496981at2759"/>
<organism evidence="1 2">
    <name type="scientific">Aspergillus ellipticus CBS 707.79</name>
    <dbReference type="NCBI Taxonomy" id="1448320"/>
    <lineage>
        <taxon>Eukaryota</taxon>
        <taxon>Fungi</taxon>
        <taxon>Dikarya</taxon>
        <taxon>Ascomycota</taxon>
        <taxon>Pezizomycotina</taxon>
        <taxon>Eurotiomycetes</taxon>
        <taxon>Eurotiomycetidae</taxon>
        <taxon>Eurotiales</taxon>
        <taxon>Aspergillaceae</taxon>
        <taxon>Aspergillus</taxon>
        <taxon>Aspergillus subgen. Circumdati</taxon>
    </lineage>
</organism>
<evidence type="ECO:0000313" key="1">
    <source>
        <dbReference type="EMBL" id="PYH87609.1"/>
    </source>
</evidence>
<dbReference type="InterPro" id="IPR050275">
    <property type="entry name" value="PGM_Phosphatase"/>
</dbReference>
<dbReference type="InterPro" id="IPR013078">
    <property type="entry name" value="His_Pase_superF_clade-1"/>
</dbReference>
<dbReference type="Gene3D" id="3.40.50.1240">
    <property type="entry name" value="Phosphoglycerate mutase-like"/>
    <property type="match status" value="1"/>
</dbReference>
<proteinExistence type="predicted"/>
<protein>
    <submittedName>
        <fullName evidence="1">Phosphoglycerate mutase family protein</fullName>
    </submittedName>
</protein>
<dbReference type="EMBL" id="KZ826203">
    <property type="protein sequence ID" value="PYH87609.1"/>
    <property type="molecule type" value="Genomic_DNA"/>
</dbReference>
<gene>
    <name evidence="1" type="ORF">BO71DRAFT_393152</name>
</gene>
<dbReference type="Proteomes" id="UP000247810">
    <property type="component" value="Unassembled WGS sequence"/>
</dbReference>
<dbReference type="CDD" id="cd07067">
    <property type="entry name" value="HP_PGM_like"/>
    <property type="match status" value="1"/>
</dbReference>
<sequence>MAAETHWQFSIVPGCFLQSEPSTDASTFDYVSSNFGLIPRTYPTDDSLPANATTTTTITNWDRFAHHLRTLNATSDPSVRYKILFLGRHGEGDHNVAERTYGTEKWDSYYSLLPSDPTTNATFHDAHLTSLGKSQARTAHAAWRAQLPHHIPTPESFYVSPLNRCLETASLTFEGLGVEGTQPFRPVIKELLRETIGLHTCDSRSTKTEISAAYPSYIFEPGFVENDERYSATLRESNSARDKRFRDLMQDVFENDPMEVLSLTAHSGAITSLLNVFGHRRFDLETGGVIPVFVRGERVRGGLPVMRVEPWFSL</sequence>
<dbReference type="Pfam" id="PF00300">
    <property type="entry name" value="His_Phos_1"/>
    <property type="match status" value="1"/>
</dbReference>
<reference evidence="1 2" key="1">
    <citation type="submission" date="2018-02" db="EMBL/GenBank/DDBJ databases">
        <title>The genomes of Aspergillus section Nigri reveals drivers in fungal speciation.</title>
        <authorList>
            <consortium name="DOE Joint Genome Institute"/>
            <person name="Vesth T.C."/>
            <person name="Nybo J."/>
            <person name="Theobald S."/>
            <person name="Brandl J."/>
            <person name="Frisvad J.C."/>
            <person name="Nielsen K.F."/>
            <person name="Lyhne E.K."/>
            <person name="Kogle M.E."/>
            <person name="Kuo A."/>
            <person name="Riley R."/>
            <person name="Clum A."/>
            <person name="Nolan M."/>
            <person name="Lipzen A."/>
            <person name="Salamov A."/>
            <person name="Henrissat B."/>
            <person name="Wiebenga A."/>
            <person name="De vries R.P."/>
            <person name="Grigoriev I.V."/>
            <person name="Mortensen U.H."/>
            <person name="Andersen M.R."/>
            <person name="Baker S.E."/>
        </authorList>
    </citation>
    <scope>NUCLEOTIDE SEQUENCE [LARGE SCALE GENOMIC DNA]</scope>
    <source>
        <strain evidence="1 2">CBS 707.79</strain>
    </source>
</reference>
<keyword evidence="2" id="KW-1185">Reference proteome</keyword>
<dbReference type="GO" id="GO:0016791">
    <property type="term" value="F:phosphatase activity"/>
    <property type="evidence" value="ECO:0007669"/>
    <property type="project" value="TreeGrafter"/>
</dbReference>
<dbReference type="SMART" id="SM00855">
    <property type="entry name" value="PGAM"/>
    <property type="match status" value="1"/>
</dbReference>
<name>A0A319CSX3_9EURO</name>